<protein>
    <submittedName>
        <fullName evidence="7">PLP-dependent aminotransferase family protein</fullName>
    </submittedName>
</protein>
<dbReference type="PANTHER" id="PTHR46577:SF1">
    <property type="entry name" value="HTH-TYPE TRANSCRIPTIONAL REGULATORY PROTEIN GABR"/>
    <property type="match status" value="1"/>
</dbReference>
<evidence type="ECO:0000313" key="8">
    <source>
        <dbReference type="Proteomes" id="UP001500604"/>
    </source>
</evidence>
<dbReference type="GO" id="GO:0008483">
    <property type="term" value="F:transaminase activity"/>
    <property type="evidence" value="ECO:0007669"/>
    <property type="project" value="UniProtKB-KW"/>
</dbReference>
<dbReference type="InterPro" id="IPR015421">
    <property type="entry name" value="PyrdxlP-dep_Trfase_major"/>
</dbReference>
<dbReference type="Pfam" id="PF00155">
    <property type="entry name" value="Aminotran_1_2"/>
    <property type="match status" value="1"/>
</dbReference>
<dbReference type="InterPro" id="IPR051446">
    <property type="entry name" value="HTH_trans_reg/aminotransferase"/>
</dbReference>
<dbReference type="PANTHER" id="PTHR46577">
    <property type="entry name" value="HTH-TYPE TRANSCRIPTIONAL REGULATORY PROTEIN GABR"/>
    <property type="match status" value="1"/>
</dbReference>
<dbReference type="InterPro" id="IPR015424">
    <property type="entry name" value="PyrdxlP-dep_Trfase"/>
</dbReference>
<comment type="similarity">
    <text evidence="1">In the C-terminal section; belongs to the class-I pyridoxal-phosphate-dependent aminotransferase family.</text>
</comment>
<comment type="caution">
    <text evidence="7">The sequence shown here is derived from an EMBL/GenBank/DDBJ whole genome shotgun (WGS) entry which is preliminary data.</text>
</comment>
<dbReference type="PROSITE" id="PS50949">
    <property type="entry name" value="HTH_GNTR"/>
    <property type="match status" value="1"/>
</dbReference>
<dbReference type="InterPro" id="IPR036388">
    <property type="entry name" value="WH-like_DNA-bd_sf"/>
</dbReference>
<evidence type="ECO:0000256" key="4">
    <source>
        <dbReference type="ARBA" id="ARBA00023125"/>
    </source>
</evidence>
<feature type="domain" description="HTH gntR-type" evidence="6">
    <location>
        <begin position="19"/>
        <end position="87"/>
    </location>
</feature>
<dbReference type="EMBL" id="BAABFL010000133">
    <property type="protein sequence ID" value="GAA4649424.1"/>
    <property type="molecule type" value="Genomic_DNA"/>
</dbReference>
<dbReference type="Gene3D" id="1.10.10.10">
    <property type="entry name" value="Winged helix-like DNA-binding domain superfamily/Winged helix DNA-binding domain"/>
    <property type="match status" value="1"/>
</dbReference>
<keyword evidence="3" id="KW-0805">Transcription regulation</keyword>
<evidence type="ECO:0000256" key="3">
    <source>
        <dbReference type="ARBA" id="ARBA00023015"/>
    </source>
</evidence>
<keyword evidence="7" id="KW-0808">Transferase</keyword>
<dbReference type="Gene3D" id="3.90.1150.10">
    <property type="entry name" value="Aspartate Aminotransferase, domain 1"/>
    <property type="match status" value="1"/>
</dbReference>
<dbReference type="InterPro" id="IPR036390">
    <property type="entry name" value="WH_DNA-bd_sf"/>
</dbReference>
<keyword evidence="5" id="KW-0804">Transcription</keyword>
<accession>A0ABP8V1Y7</accession>
<organism evidence="7 8">
    <name type="scientific">Kistimonas scapharcae</name>
    <dbReference type="NCBI Taxonomy" id="1036133"/>
    <lineage>
        <taxon>Bacteria</taxon>
        <taxon>Pseudomonadati</taxon>
        <taxon>Pseudomonadota</taxon>
        <taxon>Gammaproteobacteria</taxon>
        <taxon>Oceanospirillales</taxon>
        <taxon>Endozoicomonadaceae</taxon>
        <taxon>Kistimonas</taxon>
    </lineage>
</organism>
<keyword evidence="2" id="KW-0663">Pyridoxal phosphate</keyword>
<dbReference type="CDD" id="cd07377">
    <property type="entry name" value="WHTH_GntR"/>
    <property type="match status" value="1"/>
</dbReference>
<dbReference type="InterPro" id="IPR004839">
    <property type="entry name" value="Aminotransferase_I/II_large"/>
</dbReference>
<dbReference type="CDD" id="cd00609">
    <property type="entry name" value="AAT_like"/>
    <property type="match status" value="1"/>
</dbReference>
<keyword evidence="7" id="KW-0032">Aminotransferase</keyword>
<dbReference type="SUPFAM" id="SSF53383">
    <property type="entry name" value="PLP-dependent transferases"/>
    <property type="match status" value="1"/>
</dbReference>
<gene>
    <name evidence="7" type="ORF">GCM10023116_16980</name>
</gene>
<sequence length="463" mass="51242">MRNSIMDINLRPYLRPDGRARYLAIAEAIQNAFIAGHLQPGMRLPTHRELAADLRVSVQTISRAYSQAEKLGVVHGVIGSGTYVSSYSPDQETEFFQSGHPETASNPIDLSIAHPVCTKRHLQIVRDAMIRLAQSDNDQYLLKFRPVSGLAEHVAAGQHWLQGQGLPAHHDNIVLCNGTAHGLMLALASIVNPGETIACEELVDHGFIALARTLNFRLTGLPIDDDGLIPEALEVACRESRLRILCCTPSLNNPTGSLMPRKRREQIAAIARRYDLLVVEDDVFGALEANRCPPLASLIPERTFYATSFTKTVLPGLRAGYLVIPDCFRKQVIAHLTASTWMATPITFELVSDLIRENLLDSMIFTQQDELASRQSLARSLLPEALVGGSPFGMHIWLALPDEMTSQDMMARCREQGVLVTPCQQFCPNPRLAPRRVRVSLGAEAFRPRLQEGLQIVRNIIEA</sequence>
<dbReference type="SMART" id="SM00345">
    <property type="entry name" value="HTH_GNTR"/>
    <property type="match status" value="1"/>
</dbReference>
<dbReference type="SUPFAM" id="SSF46785">
    <property type="entry name" value="Winged helix' DNA-binding domain"/>
    <property type="match status" value="1"/>
</dbReference>
<evidence type="ECO:0000259" key="6">
    <source>
        <dbReference type="PROSITE" id="PS50949"/>
    </source>
</evidence>
<proteinExistence type="inferred from homology"/>
<dbReference type="InterPro" id="IPR015422">
    <property type="entry name" value="PyrdxlP-dep_Trfase_small"/>
</dbReference>
<keyword evidence="8" id="KW-1185">Reference proteome</keyword>
<dbReference type="Gene3D" id="3.40.640.10">
    <property type="entry name" value="Type I PLP-dependent aspartate aminotransferase-like (Major domain)"/>
    <property type="match status" value="1"/>
</dbReference>
<dbReference type="Proteomes" id="UP001500604">
    <property type="component" value="Unassembled WGS sequence"/>
</dbReference>
<evidence type="ECO:0000256" key="2">
    <source>
        <dbReference type="ARBA" id="ARBA00022898"/>
    </source>
</evidence>
<reference evidence="8" key="1">
    <citation type="journal article" date="2019" name="Int. J. Syst. Evol. Microbiol.">
        <title>The Global Catalogue of Microorganisms (GCM) 10K type strain sequencing project: providing services to taxonomists for standard genome sequencing and annotation.</title>
        <authorList>
            <consortium name="The Broad Institute Genomics Platform"/>
            <consortium name="The Broad Institute Genome Sequencing Center for Infectious Disease"/>
            <person name="Wu L."/>
            <person name="Ma J."/>
        </authorList>
    </citation>
    <scope>NUCLEOTIDE SEQUENCE [LARGE SCALE GENOMIC DNA]</scope>
    <source>
        <strain evidence="8">JCM 17805</strain>
    </source>
</reference>
<evidence type="ECO:0000256" key="1">
    <source>
        <dbReference type="ARBA" id="ARBA00005384"/>
    </source>
</evidence>
<keyword evidence="4" id="KW-0238">DNA-binding</keyword>
<name>A0ABP8V1Y7_9GAMM</name>
<dbReference type="Pfam" id="PF00392">
    <property type="entry name" value="GntR"/>
    <property type="match status" value="1"/>
</dbReference>
<evidence type="ECO:0000313" key="7">
    <source>
        <dbReference type="EMBL" id="GAA4649424.1"/>
    </source>
</evidence>
<dbReference type="InterPro" id="IPR000524">
    <property type="entry name" value="Tscrpt_reg_HTH_GntR"/>
</dbReference>
<evidence type="ECO:0000256" key="5">
    <source>
        <dbReference type="ARBA" id="ARBA00023163"/>
    </source>
</evidence>